<organism evidence="3 4">
    <name type="scientific">Dillenia turbinata</name>
    <dbReference type="NCBI Taxonomy" id="194707"/>
    <lineage>
        <taxon>Eukaryota</taxon>
        <taxon>Viridiplantae</taxon>
        <taxon>Streptophyta</taxon>
        <taxon>Embryophyta</taxon>
        <taxon>Tracheophyta</taxon>
        <taxon>Spermatophyta</taxon>
        <taxon>Magnoliopsida</taxon>
        <taxon>eudicotyledons</taxon>
        <taxon>Gunneridae</taxon>
        <taxon>Pentapetalae</taxon>
        <taxon>Dilleniales</taxon>
        <taxon>Dilleniaceae</taxon>
        <taxon>Dillenia</taxon>
    </lineage>
</organism>
<reference evidence="3 4" key="1">
    <citation type="submission" date="2023-12" db="EMBL/GenBank/DDBJ databases">
        <title>A high-quality genome assembly for Dillenia turbinata (Dilleniales).</title>
        <authorList>
            <person name="Chanderbali A."/>
        </authorList>
    </citation>
    <scope>NUCLEOTIDE SEQUENCE [LARGE SCALE GENOMIC DNA]</scope>
    <source>
        <strain evidence="3">LSX21</strain>
        <tissue evidence="3">Leaf</tissue>
    </source>
</reference>
<dbReference type="GO" id="GO:0004722">
    <property type="term" value="F:protein serine/threonine phosphatase activity"/>
    <property type="evidence" value="ECO:0007669"/>
    <property type="project" value="InterPro"/>
</dbReference>
<proteinExistence type="predicted"/>
<dbReference type="CDD" id="cd00143">
    <property type="entry name" value="PP2Cc"/>
    <property type="match status" value="1"/>
</dbReference>
<dbReference type="Pfam" id="PF00481">
    <property type="entry name" value="PP2C"/>
    <property type="match status" value="1"/>
</dbReference>
<accession>A0AAN8VZV7</accession>
<name>A0AAN8VZV7_9MAGN</name>
<comment type="caution">
    <text evidence="3">The sequence shown here is derived from an EMBL/GenBank/DDBJ whole genome shotgun (WGS) entry which is preliminary data.</text>
</comment>
<dbReference type="SUPFAM" id="SSF81606">
    <property type="entry name" value="PP2C-like"/>
    <property type="match status" value="1"/>
</dbReference>
<feature type="compositionally biased region" description="Polar residues" evidence="1">
    <location>
        <begin position="402"/>
        <end position="418"/>
    </location>
</feature>
<evidence type="ECO:0000313" key="4">
    <source>
        <dbReference type="Proteomes" id="UP001370490"/>
    </source>
</evidence>
<dbReference type="Gene3D" id="3.60.40.10">
    <property type="entry name" value="PPM-type phosphatase domain"/>
    <property type="match status" value="1"/>
</dbReference>
<dbReference type="PANTHER" id="PTHR47992">
    <property type="entry name" value="PROTEIN PHOSPHATASE"/>
    <property type="match status" value="1"/>
</dbReference>
<sequence length="447" mass="49517">MGACCSKDERFGGFKNEEYMGRERANWEEAGLITGDGKNGPPLKLQGSSKFTSSFTQQGRKGVNQDAMTVWEDFTGQHETFFCGVFDGHGPAGHKVAHHVRDVLPWKISAAFKSSQLHSTDNGGNVEDVKDDHDPFVSLWKPIFIKSFKEMDYGLHRDSSIDASCSGTTAVAVLKKNDDLLIANLGDSRAVLGTRGHKNQLVSVQLTVDLKPNLPGEADRIRNLRGRVFALDEEPNVFRVWLPDENFPGLAMARAFGDFCLKEYGIISIPELSRVKLTDKDEFVVLATDGVWDVLSNKEVVKIVASARIRSMAAKLLVDCAVRAWRSKHPTAKVDDCAVVCLFFKPPMLTRSFSGTLRRTVSDPTFLQPRQSRTIRSTGGSMSANVPSSPREGWNPVEGMSRMSSSFKIPRFGNTSASNRRRRSTDVIEEESHCGTLANFPLNKKQD</sequence>
<feature type="compositionally biased region" description="Polar residues" evidence="1">
    <location>
        <begin position="371"/>
        <end position="388"/>
    </location>
</feature>
<feature type="region of interest" description="Disordered" evidence="1">
    <location>
        <begin position="371"/>
        <end position="430"/>
    </location>
</feature>
<dbReference type="AlphaFoldDB" id="A0AAN8VZV7"/>
<dbReference type="PROSITE" id="PS51746">
    <property type="entry name" value="PPM_2"/>
    <property type="match status" value="1"/>
</dbReference>
<evidence type="ECO:0000256" key="1">
    <source>
        <dbReference type="SAM" id="MobiDB-lite"/>
    </source>
</evidence>
<dbReference type="EMBL" id="JBAMMX010000003">
    <property type="protein sequence ID" value="KAK6943419.1"/>
    <property type="molecule type" value="Genomic_DNA"/>
</dbReference>
<feature type="domain" description="PPM-type phosphatase" evidence="2">
    <location>
        <begin position="51"/>
        <end position="344"/>
    </location>
</feature>
<gene>
    <name evidence="3" type="ORF">RJ641_024521</name>
</gene>
<dbReference type="InterPro" id="IPR015655">
    <property type="entry name" value="PP2C"/>
</dbReference>
<protein>
    <submittedName>
        <fullName evidence="3">PPM-type phosphatase-like domain</fullName>
    </submittedName>
</protein>
<dbReference type="InterPro" id="IPR036457">
    <property type="entry name" value="PPM-type-like_dom_sf"/>
</dbReference>
<evidence type="ECO:0000313" key="3">
    <source>
        <dbReference type="EMBL" id="KAK6943419.1"/>
    </source>
</evidence>
<keyword evidence="4" id="KW-1185">Reference proteome</keyword>
<dbReference type="InterPro" id="IPR001932">
    <property type="entry name" value="PPM-type_phosphatase-like_dom"/>
</dbReference>
<dbReference type="Proteomes" id="UP001370490">
    <property type="component" value="Unassembled WGS sequence"/>
</dbReference>
<evidence type="ECO:0000259" key="2">
    <source>
        <dbReference type="PROSITE" id="PS51746"/>
    </source>
</evidence>
<dbReference type="SMART" id="SM00332">
    <property type="entry name" value="PP2Cc"/>
    <property type="match status" value="1"/>
</dbReference>